<name>A0ABP4TEL1_9MICO</name>
<sequence>MTTVTGLAFPGESTVALREFDIPSPGPTEVRISVKASGICGSDLHSYIAPSGLRAPDGTTLIAGGHEPAGVVESVGSAVTGFAVGDRVLVHHILGCGTCDNCRRGYPVVCRSAARIAYGGGRNGGHAPLLLVEERSLILLPETLSFIDGAMIACGVSTAYSALLKTGVRAGDRLLVTGMGPVGLAVTLLAANMGVFVIGSDPNADRLAEATRHGLAHALSATDAAAELDALTGGFGVDAAIECSGAVPARLLCLEAAGTWGRVVYVGVGRQDLTFSPTDLVLKKLLTVRGSWVSSMAEMEEVTRLLARTGIHPDSLVSETYDLAAGEEAYRRFADGATGKLAFVYT</sequence>
<dbReference type="Proteomes" id="UP001500596">
    <property type="component" value="Unassembled WGS sequence"/>
</dbReference>
<dbReference type="InterPro" id="IPR036291">
    <property type="entry name" value="NAD(P)-bd_dom_sf"/>
</dbReference>
<dbReference type="PROSITE" id="PS00059">
    <property type="entry name" value="ADH_ZINC"/>
    <property type="match status" value="1"/>
</dbReference>
<dbReference type="InterPro" id="IPR013154">
    <property type="entry name" value="ADH-like_N"/>
</dbReference>
<evidence type="ECO:0000256" key="4">
    <source>
        <dbReference type="ARBA" id="ARBA00023002"/>
    </source>
</evidence>
<dbReference type="InterPro" id="IPR011032">
    <property type="entry name" value="GroES-like_sf"/>
</dbReference>
<accession>A0ABP4TEL1</accession>
<dbReference type="InterPro" id="IPR020843">
    <property type="entry name" value="ER"/>
</dbReference>
<evidence type="ECO:0000256" key="2">
    <source>
        <dbReference type="ARBA" id="ARBA00022723"/>
    </source>
</evidence>
<keyword evidence="4" id="KW-0560">Oxidoreductase</keyword>
<dbReference type="SUPFAM" id="SSF51735">
    <property type="entry name" value="NAD(P)-binding Rossmann-fold domains"/>
    <property type="match status" value="1"/>
</dbReference>
<evidence type="ECO:0000259" key="6">
    <source>
        <dbReference type="SMART" id="SM00829"/>
    </source>
</evidence>
<keyword evidence="8" id="KW-1185">Reference proteome</keyword>
<gene>
    <name evidence="7" type="ORF">GCM10009807_32740</name>
</gene>
<dbReference type="InterPro" id="IPR050129">
    <property type="entry name" value="Zn_alcohol_dh"/>
</dbReference>
<comment type="similarity">
    <text evidence="5">Belongs to the zinc-containing alcohol dehydrogenase family.</text>
</comment>
<reference evidence="8" key="1">
    <citation type="journal article" date="2019" name="Int. J. Syst. Evol. Microbiol.">
        <title>The Global Catalogue of Microorganisms (GCM) 10K type strain sequencing project: providing services to taxonomists for standard genome sequencing and annotation.</title>
        <authorList>
            <consortium name="The Broad Institute Genomics Platform"/>
            <consortium name="The Broad Institute Genome Sequencing Center for Infectious Disease"/>
            <person name="Wu L."/>
            <person name="Ma J."/>
        </authorList>
    </citation>
    <scope>NUCLEOTIDE SEQUENCE [LARGE SCALE GENOMIC DNA]</scope>
    <source>
        <strain evidence="8">JCM 15575</strain>
    </source>
</reference>
<comment type="caution">
    <text evidence="7">The sequence shown here is derived from an EMBL/GenBank/DDBJ whole genome shotgun (WGS) entry which is preliminary data.</text>
</comment>
<dbReference type="Pfam" id="PF08240">
    <property type="entry name" value="ADH_N"/>
    <property type="match status" value="1"/>
</dbReference>
<evidence type="ECO:0000256" key="1">
    <source>
        <dbReference type="ARBA" id="ARBA00001947"/>
    </source>
</evidence>
<evidence type="ECO:0000256" key="5">
    <source>
        <dbReference type="RuleBase" id="RU361277"/>
    </source>
</evidence>
<dbReference type="SMART" id="SM00829">
    <property type="entry name" value="PKS_ER"/>
    <property type="match status" value="1"/>
</dbReference>
<dbReference type="Gene3D" id="3.40.50.720">
    <property type="entry name" value="NAD(P)-binding Rossmann-like Domain"/>
    <property type="match status" value="1"/>
</dbReference>
<dbReference type="Pfam" id="PF00107">
    <property type="entry name" value="ADH_zinc_N"/>
    <property type="match status" value="1"/>
</dbReference>
<proteinExistence type="inferred from homology"/>
<dbReference type="InterPro" id="IPR013149">
    <property type="entry name" value="ADH-like_C"/>
</dbReference>
<dbReference type="InterPro" id="IPR002328">
    <property type="entry name" value="ADH_Zn_CS"/>
</dbReference>
<evidence type="ECO:0000313" key="8">
    <source>
        <dbReference type="Proteomes" id="UP001500596"/>
    </source>
</evidence>
<dbReference type="PANTHER" id="PTHR43401">
    <property type="entry name" value="L-THREONINE 3-DEHYDROGENASE"/>
    <property type="match status" value="1"/>
</dbReference>
<dbReference type="EMBL" id="BAAAPK010000004">
    <property type="protein sequence ID" value="GAA1686577.1"/>
    <property type="molecule type" value="Genomic_DNA"/>
</dbReference>
<dbReference type="RefSeq" id="WP_344056094.1">
    <property type="nucleotide sequence ID" value="NZ_BAAAPK010000004.1"/>
</dbReference>
<keyword evidence="3 5" id="KW-0862">Zinc</keyword>
<evidence type="ECO:0000256" key="3">
    <source>
        <dbReference type="ARBA" id="ARBA00022833"/>
    </source>
</evidence>
<dbReference type="SUPFAM" id="SSF50129">
    <property type="entry name" value="GroES-like"/>
    <property type="match status" value="1"/>
</dbReference>
<keyword evidence="2 5" id="KW-0479">Metal-binding</keyword>
<evidence type="ECO:0000313" key="7">
    <source>
        <dbReference type="EMBL" id="GAA1686577.1"/>
    </source>
</evidence>
<protein>
    <submittedName>
        <fullName evidence="7">Zinc-binding dehydrogenase</fullName>
    </submittedName>
</protein>
<comment type="cofactor">
    <cofactor evidence="1 5">
        <name>Zn(2+)</name>
        <dbReference type="ChEBI" id="CHEBI:29105"/>
    </cofactor>
</comment>
<feature type="domain" description="Enoyl reductase (ER)" evidence="6">
    <location>
        <begin position="11"/>
        <end position="343"/>
    </location>
</feature>
<dbReference type="PANTHER" id="PTHR43401:SF2">
    <property type="entry name" value="L-THREONINE 3-DEHYDROGENASE"/>
    <property type="match status" value="1"/>
</dbReference>
<dbReference type="Gene3D" id="3.90.180.10">
    <property type="entry name" value="Medium-chain alcohol dehydrogenases, catalytic domain"/>
    <property type="match status" value="1"/>
</dbReference>
<organism evidence="7 8">
    <name type="scientific">Microbacterium lacus</name>
    <dbReference type="NCBI Taxonomy" id="415217"/>
    <lineage>
        <taxon>Bacteria</taxon>
        <taxon>Bacillati</taxon>
        <taxon>Actinomycetota</taxon>
        <taxon>Actinomycetes</taxon>
        <taxon>Micrococcales</taxon>
        <taxon>Microbacteriaceae</taxon>
        <taxon>Microbacterium</taxon>
    </lineage>
</organism>